<dbReference type="GO" id="GO:0007015">
    <property type="term" value="P:actin filament organization"/>
    <property type="evidence" value="ECO:0007669"/>
    <property type="project" value="TreeGrafter"/>
</dbReference>
<evidence type="ECO:0000256" key="1">
    <source>
        <dbReference type="ARBA" id="ARBA00004496"/>
    </source>
</evidence>
<dbReference type="SMART" id="SM00273">
    <property type="entry name" value="ENTH"/>
    <property type="match status" value="1"/>
</dbReference>
<dbReference type="GO" id="GO:0030276">
    <property type="term" value="F:clathrin binding"/>
    <property type="evidence" value="ECO:0007669"/>
    <property type="project" value="TreeGrafter"/>
</dbReference>
<evidence type="ECO:0000313" key="8">
    <source>
        <dbReference type="EMBL" id="KDQ54579.1"/>
    </source>
</evidence>
<dbReference type="FunFam" id="1.25.40.90:FF:000006">
    <property type="entry name" value="Clathrin interactor 1"/>
    <property type="match status" value="1"/>
</dbReference>
<dbReference type="HOGENOM" id="CLU_012678_0_0_1"/>
<dbReference type="InterPro" id="IPR013809">
    <property type="entry name" value="ENTH"/>
</dbReference>
<feature type="region of interest" description="Disordered" evidence="6">
    <location>
        <begin position="370"/>
        <end position="453"/>
    </location>
</feature>
<organism evidence="8 9">
    <name type="scientific">Jaapia argillacea MUCL 33604</name>
    <dbReference type="NCBI Taxonomy" id="933084"/>
    <lineage>
        <taxon>Eukaryota</taxon>
        <taxon>Fungi</taxon>
        <taxon>Dikarya</taxon>
        <taxon>Basidiomycota</taxon>
        <taxon>Agaricomycotina</taxon>
        <taxon>Agaricomycetes</taxon>
        <taxon>Agaricomycetidae</taxon>
        <taxon>Jaapiales</taxon>
        <taxon>Jaapiaceae</taxon>
        <taxon>Jaapia</taxon>
    </lineage>
</organism>
<dbReference type="AlphaFoldDB" id="A0A067PIG6"/>
<feature type="compositionally biased region" description="Low complexity" evidence="6">
    <location>
        <begin position="370"/>
        <end position="399"/>
    </location>
</feature>
<dbReference type="Pfam" id="PF02809">
    <property type="entry name" value="UIM"/>
    <property type="match status" value="2"/>
</dbReference>
<evidence type="ECO:0000256" key="6">
    <source>
        <dbReference type="SAM" id="MobiDB-lite"/>
    </source>
</evidence>
<dbReference type="EMBL" id="KL197728">
    <property type="protein sequence ID" value="KDQ54579.1"/>
    <property type="molecule type" value="Genomic_DNA"/>
</dbReference>
<feature type="domain" description="ENTH" evidence="7">
    <location>
        <begin position="17"/>
        <end position="149"/>
    </location>
</feature>
<dbReference type="GO" id="GO:0006897">
    <property type="term" value="P:endocytosis"/>
    <property type="evidence" value="ECO:0007669"/>
    <property type="project" value="TreeGrafter"/>
</dbReference>
<evidence type="ECO:0000313" key="9">
    <source>
        <dbReference type="Proteomes" id="UP000027265"/>
    </source>
</evidence>
<feature type="compositionally biased region" description="Low complexity" evidence="6">
    <location>
        <begin position="432"/>
        <end position="444"/>
    </location>
</feature>
<dbReference type="STRING" id="933084.A0A067PIG6"/>
<dbReference type="CDD" id="cd16991">
    <property type="entry name" value="ENTH_Ent1_Ent2"/>
    <property type="match status" value="1"/>
</dbReference>
<gene>
    <name evidence="8" type="ORF">JAAARDRAFT_38265</name>
</gene>
<feature type="region of interest" description="Disordered" evidence="6">
    <location>
        <begin position="161"/>
        <end position="204"/>
    </location>
</feature>
<dbReference type="InParanoid" id="A0A067PIG6"/>
<evidence type="ECO:0000256" key="2">
    <source>
        <dbReference type="ARBA" id="ARBA00010130"/>
    </source>
</evidence>
<dbReference type="SUPFAM" id="SSF48464">
    <property type="entry name" value="ENTH/VHS domain"/>
    <property type="match status" value="1"/>
</dbReference>
<name>A0A067PIG6_9AGAM</name>
<dbReference type="GO" id="GO:0005768">
    <property type="term" value="C:endosome"/>
    <property type="evidence" value="ECO:0007669"/>
    <property type="project" value="TreeGrafter"/>
</dbReference>
<dbReference type="Gene3D" id="1.25.40.90">
    <property type="match status" value="1"/>
</dbReference>
<dbReference type="PROSITE" id="PS50942">
    <property type="entry name" value="ENTH"/>
    <property type="match status" value="1"/>
</dbReference>
<dbReference type="InterPro" id="IPR008942">
    <property type="entry name" value="ENTH_VHS"/>
</dbReference>
<keyword evidence="9" id="KW-1185">Reference proteome</keyword>
<keyword evidence="3" id="KW-0963">Cytoplasm</keyword>
<evidence type="ECO:0000256" key="5">
    <source>
        <dbReference type="ARBA" id="ARBA00023121"/>
    </source>
</evidence>
<sequence>MSTISHFGKGALRVAKNYTKGYSDTQAKVRDATSNDPWPPSGAQLNELAQLSYNQNDFVEILEMLDKRLNDKGKNWRHVFKSLTVVDYLLHSGSENVIVYFRDNIYVIKTLKEFQYVDEDEKDQGANVRQKAKDISNLLSDEQRLKQLRNNRAQMRDRMMRGGNAYDGDAGNSLDDDENRRRRSRSVPPGGSSSRRGEGGEDDQLKKAIEASKRSLAEEQARKNEEKDIERAIALSKEEDAKRLQALADANAASLFDDQQQLQAPAAGQTNPFPLVDASQPQFTNGLNPQFTQVGPQFTAFNPWQQQAQQEAMQAEYMRQQAEWMRQQQQQQELQAQQQAAAQQAQQEEWMRQQQMLQYQQQLQVQPQPMLAQPTGFGSNNPFAPPSFSSSSLSQQSSPVRGTTPVSFNLPGTFAGRENTASAPPASERYDQQQQQLQQQQRQQAGPTRADQEHAHLASLFAGRGDDGIDTFGNVGQLRYGPSQAGRVAAQKTGAPSHNPFAQFQQPQQQHGNDQPFFQI</sequence>
<evidence type="ECO:0000256" key="3">
    <source>
        <dbReference type="ARBA" id="ARBA00022490"/>
    </source>
</evidence>
<evidence type="ECO:0000259" key="7">
    <source>
        <dbReference type="PROSITE" id="PS50942"/>
    </source>
</evidence>
<dbReference type="GO" id="GO:0005886">
    <property type="term" value="C:plasma membrane"/>
    <property type="evidence" value="ECO:0007669"/>
    <property type="project" value="TreeGrafter"/>
</dbReference>
<reference evidence="9" key="1">
    <citation type="journal article" date="2014" name="Proc. Natl. Acad. Sci. U.S.A.">
        <title>Extensive sampling of basidiomycete genomes demonstrates inadequacy of the white-rot/brown-rot paradigm for wood decay fungi.</title>
        <authorList>
            <person name="Riley R."/>
            <person name="Salamov A.A."/>
            <person name="Brown D.W."/>
            <person name="Nagy L.G."/>
            <person name="Floudas D."/>
            <person name="Held B.W."/>
            <person name="Levasseur A."/>
            <person name="Lombard V."/>
            <person name="Morin E."/>
            <person name="Otillar R."/>
            <person name="Lindquist E.A."/>
            <person name="Sun H."/>
            <person name="LaButti K.M."/>
            <person name="Schmutz J."/>
            <person name="Jabbour D."/>
            <person name="Luo H."/>
            <person name="Baker S.E."/>
            <person name="Pisabarro A.G."/>
            <person name="Walton J.D."/>
            <person name="Blanchette R.A."/>
            <person name="Henrissat B."/>
            <person name="Martin F."/>
            <person name="Cullen D."/>
            <person name="Hibbett D.S."/>
            <person name="Grigoriev I.V."/>
        </authorList>
    </citation>
    <scope>NUCLEOTIDE SEQUENCE [LARGE SCALE GENOMIC DNA]</scope>
    <source>
        <strain evidence="9">MUCL 33604</strain>
    </source>
</reference>
<comment type="similarity">
    <text evidence="2">Belongs to the epsin family.</text>
</comment>
<keyword evidence="5" id="KW-0446">Lipid-binding</keyword>
<feature type="compositionally biased region" description="Low complexity" evidence="6">
    <location>
        <begin position="500"/>
        <end position="520"/>
    </location>
</feature>
<dbReference type="PROSITE" id="PS50330">
    <property type="entry name" value="UIM"/>
    <property type="match status" value="1"/>
</dbReference>
<dbReference type="PANTHER" id="PTHR12276:SF110">
    <property type="entry name" value="EPSIN-1-RELATED"/>
    <property type="match status" value="1"/>
</dbReference>
<dbReference type="GO" id="GO:0030125">
    <property type="term" value="C:clathrin vesicle coat"/>
    <property type="evidence" value="ECO:0007669"/>
    <property type="project" value="TreeGrafter"/>
</dbReference>
<keyword evidence="4" id="KW-0597">Phosphoprotein</keyword>
<dbReference type="Proteomes" id="UP000027265">
    <property type="component" value="Unassembled WGS sequence"/>
</dbReference>
<dbReference type="PANTHER" id="PTHR12276">
    <property type="entry name" value="EPSIN/ENT-RELATED"/>
    <property type="match status" value="1"/>
</dbReference>
<dbReference type="SMART" id="SM00726">
    <property type="entry name" value="UIM"/>
    <property type="match status" value="2"/>
</dbReference>
<proteinExistence type="inferred from homology"/>
<dbReference type="GO" id="GO:0005543">
    <property type="term" value="F:phospholipid binding"/>
    <property type="evidence" value="ECO:0007669"/>
    <property type="project" value="TreeGrafter"/>
</dbReference>
<dbReference type="Pfam" id="PF01417">
    <property type="entry name" value="ENTH"/>
    <property type="match status" value="1"/>
</dbReference>
<comment type="subcellular location">
    <subcellularLocation>
        <location evidence="1">Cytoplasm</location>
    </subcellularLocation>
</comment>
<accession>A0A067PIG6</accession>
<feature type="region of interest" description="Disordered" evidence="6">
    <location>
        <begin position="483"/>
        <end position="520"/>
    </location>
</feature>
<dbReference type="InterPro" id="IPR003903">
    <property type="entry name" value="UIM_dom"/>
</dbReference>
<feature type="compositionally biased region" description="Basic and acidic residues" evidence="6">
    <location>
        <begin position="195"/>
        <end position="204"/>
    </location>
</feature>
<evidence type="ECO:0000256" key="4">
    <source>
        <dbReference type="ARBA" id="ARBA00022553"/>
    </source>
</evidence>
<protein>
    <recommendedName>
        <fullName evidence="7">ENTH domain-containing protein</fullName>
    </recommendedName>
</protein>
<dbReference type="OrthoDB" id="4033880at2759"/>
<dbReference type="FunCoup" id="A0A067PIG6">
    <property type="interactions" value="60"/>
</dbReference>